<keyword evidence="2" id="KW-1185">Reference proteome</keyword>
<gene>
    <name evidence="1" type="primary">156</name>
    <name evidence="1" type="ORF">SEA_PHRAPPUCCINO_156</name>
</gene>
<evidence type="ECO:0000313" key="2">
    <source>
        <dbReference type="Proteomes" id="UP000316777"/>
    </source>
</evidence>
<dbReference type="KEGG" id="vg:64767077"/>
<dbReference type="Proteomes" id="UP000316777">
    <property type="component" value="Segment"/>
</dbReference>
<sequence length="146" mass="16714">MRLLVWDFTRRAVRCQPVIDATTKDDGTGRVLGGPHFDRRDDTWGLAWHLPGAQMYLQMNDAEARAVLEVMQDKLTPEETPMDPDTSPDTPAKPYTIWLDYGSEGWHPSEPQASILDCFNYMRDRAHCGAYRITRDVAFEVREVQG</sequence>
<reference evidence="1 2" key="1">
    <citation type="submission" date="2019-05" db="EMBL/GenBank/DDBJ databases">
        <authorList>
            <person name="Pope W.H."/>
            <person name="Garlena R.A."/>
            <person name="Russell D.A."/>
            <person name="Jacobs-Sera D."/>
            <person name="Hatfull G.F."/>
        </authorList>
    </citation>
    <scope>NUCLEOTIDE SEQUENCE [LARGE SCALE GENOMIC DNA]</scope>
</reference>
<dbReference type="GeneID" id="64767077"/>
<evidence type="ECO:0000313" key="1">
    <source>
        <dbReference type="EMBL" id="QDH91831.1"/>
    </source>
</evidence>
<proteinExistence type="predicted"/>
<protein>
    <submittedName>
        <fullName evidence="1">Uncharacterized protein</fullName>
    </submittedName>
</protein>
<organism evidence="1 2">
    <name type="scientific">Mycobacterium phage Phrappuccino</name>
    <dbReference type="NCBI Taxonomy" id="2591223"/>
    <lineage>
        <taxon>Viruses</taxon>
        <taxon>Duplodnaviria</taxon>
        <taxon>Heunggongvirae</taxon>
        <taxon>Uroviricota</taxon>
        <taxon>Caudoviricetes</taxon>
        <taxon>Phrappuccinovirus</taxon>
        <taxon>Phrappuccinovirus phrappuccino</taxon>
        <taxon>Phreappuccinovirus Phrappuccino</taxon>
    </lineage>
</organism>
<dbReference type="RefSeq" id="YP_010059845.1">
    <property type="nucleotide sequence ID" value="NC_054727.1"/>
</dbReference>
<accession>A0A514DDY7</accession>
<dbReference type="EMBL" id="MK937592">
    <property type="protein sequence ID" value="QDH91831.1"/>
    <property type="molecule type" value="Genomic_DNA"/>
</dbReference>
<name>A0A514DDY7_9CAUD</name>